<evidence type="ECO:0000256" key="7">
    <source>
        <dbReference type="SAM" id="Phobius"/>
    </source>
</evidence>
<evidence type="ECO:0000256" key="5">
    <source>
        <dbReference type="ARBA" id="ARBA00022989"/>
    </source>
</evidence>
<keyword evidence="5 7" id="KW-1133">Transmembrane helix</keyword>
<keyword evidence="3" id="KW-1003">Cell membrane</keyword>
<evidence type="ECO:0000259" key="8">
    <source>
        <dbReference type="Pfam" id="PF02706"/>
    </source>
</evidence>
<keyword evidence="10" id="KW-1185">Reference proteome</keyword>
<feature type="transmembrane region" description="Helical" evidence="7">
    <location>
        <begin position="14"/>
        <end position="34"/>
    </location>
</feature>
<dbReference type="InterPro" id="IPR003856">
    <property type="entry name" value="LPS_length_determ_N"/>
</dbReference>
<dbReference type="Pfam" id="PF02706">
    <property type="entry name" value="Wzz"/>
    <property type="match status" value="1"/>
</dbReference>
<comment type="similarity">
    <text evidence="2">Belongs to the CpsC/CapA family.</text>
</comment>
<evidence type="ECO:0000313" key="10">
    <source>
        <dbReference type="Proteomes" id="UP001519887"/>
    </source>
</evidence>
<feature type="domain" description="Polysaccharide chain length determinant N-terminal" evidence="8">
    <location>
        <begin position="2"/>
        <end position="89"/>
    </location>
</feature>
<dbReference type="EMBL" id="JAHZIK010000082">
    <property type="protein sequence ID" value="MBW7453504.1"/>
    <property type="molecule type" value="Genomic_DNA"/>
</dbReference>
<evidence type="ECO:0000256" key="3">
    <source>
        <dbReference type="ARBA" id="ARBA00022475"/>
    </source>
</evidence>
<gene>
    <name evidence="9" type="ORF">K0U00_05565</name>
</gene>
<reference evidence="9 10" key="1">
    <citation type="submission" date="2021-07" db="EMBL/GenBank/DDBJ databases">
        <title>Paenibacillus radiodurans sp. nov., isolated from the southeastern edge of Tengger Desert.</title>
        <authorList>
            <person name="Zhang G."/>
        </authorList>
    </citation>
    <scope>NUCLEOTIDE SEQUENCE [LARGE SCALE GENOMIC DNA]</scope>
    <source>
        <strain evidence="9 10">CCM 7311</strain>
    </source>
</reference>
<dbReference type="PROSITE" id="PS51257">
    <property type="entry name" value="PROKAR_LIPOPROTEIN"/>
    <property type="match status" value="1"/>
</dbReference>
<dbReference type="RefSeq" id="WP_210038250.1">
    <property type="nucleotide sequence ID" value="NZ_JBHLVU010000022.1"/>
</dbReference>
<comment type="subcellular location">
    <subcellularLocation>
        <location evidence="1">Cell membrane</location>
        <topology evidence="1">Multi-pass membrane protein</topology>
    </subcellularLocation>
</comment>
<dbReference type="PANTHER" id="PTHR32309">
    <property type="entry name" value="TYROSINE-PROTEIN KINASE"/>
    <property type="match status" value="1"/>
</dbReference>
<organism evidence="9 10">
    <name type="scientific">Paenibacillus sepulcri</name>
    <dbReference type="NCBI Taxonomy" id="359917"/>
    <lineage>
        <taxon>Bacteria</taxon>
        <taxon>Bacillati</taxon>
        <taxon>Bacillota</taxon>
        <taxon>Bacilli</taxon>
        <taxon>Bacillales</taxon>
        <taxon>Paenibacillaceae</taxon>
        <taxon>Paenibacillus</taxon>
    </lineage>
</organism>
<evidence type="ECO:0000256" key="6">
    <source>
        <dbReference type="ARBA" id="ARBA00023136"/>
    </source>
</evidence>
<protein>
    <submittedName>
        <fullName evidence="9">Lipopolysaccharide biosynthesis protein</fullName>
    </submittedName>
</protein>
<feature type="transmembrane region" description="Helical" evidence="7">
    <location>
        <begin position="167"/>
        <end position="188"/>
    </location>
</feature>
<comment type="caution">
    <text evidence="9">The sequence shown here is derived from an EMBL/GenBank/DDBJ whole genome shotgun (WGS) entry which is preliminary data.</text>
</comment>
<dbReference type="PANTHER" id="PTHR32309:SF13">
    <property type="entry name" value="FERRIC ENTEROBACTIN TRANSPORT PROTEIN FEPE"/>
    <property type="match status" value="1"/>
</dbReference>
<evidence type="ECO:0000313" key="9">
    <source>
        <dbReference type="EMBL" id="MBW7453504.1"/>
    </source>
</evidence>
<dbReference type="InterPro" id="IPR050445">
    <property type="entry name" value="Bact_polysacc_biosynth/exp"/>
</dbReference>
<sequence length="244" mass="26861">MELKQYFKIVIKKIWLVIIVVAIGCILAGIKSFYLTTPMYQANAKLIVNQSSQIADSINVSNIQTGIMLINSYKEIIKSPAIINKVHQQFPELRVSPGKISVASANNSQIMNLVYSDVSYENAAKSVNAISLVFKEQIPTIMNIDNVTILSEASEVGSPVPFNTSPLMNFLVAIILSLVIGLGIVFLLDYLDNTFKNEYELESELGLPTLALVMNITKEDLSPRKASLSKKKKVGESAYASINQ</sequence>
<accession>A0ABS7BXY1</accession>
<evidence type="ECO:0000256" key="4">
    <source>
        <dbReference type="ARBA" id="ARBA00022692"/>
    </source>
</evidence>
<name>A0ABS7BXY1_9BACL</name>
<keyword evidence="4 7" id="KW-0812">Transmembrane</keyword>
<keyword evidence="6 7" id="KW-0472">Membrane</keyword>
<dbReference type="Proteomes" id="UP001519887">
    <property type="component" value="Unassembled WGS sequence"/>
</dbReference>
<evidence type="ECO:0000256" key="1">
    <source>
        <dbReference type="ARBA" id="ARBA00004651"/>
    </source>
</evidence>
<proteinExistence type="inferred from homology"/>
<evidence type="ECO:0000256" key="2">
    <source>
        <dbReference type="ARBA" id="ARBA00006683"/>
    </source>
</evidence>